<name>A0A931BVC1_9HYPH</name>
<sequence length="536" mass="59229">MDEFDFVIVGGGSSGCVVASRLSEDPKVTVALVEAGGFGNGWVVKLPAAGVLMVPSTLKNWAFETLQQANLNGRRGYQPRGKVLGGSSAINAMIYTRGHRWDYDHWASLGNEGWSFDEVLPYFKKAERNDEFGEPWHGRDGPLPVSKSRTDNPFHAIFLEAARQAQFPLCEDFNVPEPEGLGVYQVTQKNGERWSVARAYLHPHIGARPNLHVECNARVLRILFDEGRRATGVEFEHGGHRRIFRARSEVILSAGALQSPQILMLSGLGDENELRQFGIRTVAHLPAIGKNLQDHPDFIFGYKSRSLDLLGFSIRGFGRLARETKRYITKRRGMLTTNFAEAGGFLKTRPELSIPDIQLHFVVAMVDDHARTLHWGHGFSCHVCLLRPRSRGTVRLQSANPMAAPSIDPNFLGEPADFEQMVEAFKVTRRLMDAPALASQRTLDWVTSNVHSDDDIHAILRERVDTVYHPVGTCRMGPDETSVVDPSLRVRGVSGLRVVDCSIMPTIIGANTNAPAIMIGEKAAAMIRSGAGHGRS</sequence>
<dbReference type="GO" id="GO:0019285">
    <property type="term" value="P:glycine betaine biosynthetic process from choline"/>
    <property type="evidence" value="ECO:0007669"/>
    <property type="project" value="TreeGrafter"/>
</dbReference>
<keyword evidence="10" id="KW-1185">Reference proteome</keyword>
<gene>
    <name evidence="9" type="ORF">I2H38_14170</name>
</gene>
<dbReference type="Pfam" id="PF00732">
    <property type="entry name" value="GMC_oxred_N"/>
    <property type="match status" value="1"/>
</dbReference>
<feature type="binding site" evidence="5">
    <location>
        <position position="83"/>
    </location>
    <ligand>
        <name>FAD</name>
        <dbReference type="ChEBI" id="CHEBI:57692"/>
    </ligand>
</feature>
<dbReference type="InterPro" id="IPR012132">
    <property type="entry name" value="GMC_OxRdtase"/>
</dbReference>
<comment type="caution">
    <text evidence="9">The sequence shown here is derived from an EMBL/GenBank/DDBJ whole genome shotgun (WGS) entry which is preliminary data.</text>
</comment>
<dbReference type="RefSeq" id="WP_196272518.1">
    <property type="nucleotide sequence ID" value="NZ_JADQDO010000007.1"/>
</dbReference>
<dbReference type="SUPFAM" id="SSF51905">
    <property type="entry name" value="FAD/NAD(P)-binding domain"/>
    <property type="match status" value="1"/>
</dbReference>
<comment type="cofactor">
    <cofactor evidence="1 5">
        <name>FAD</name>
        <dbReference type="ChEBI" id="CHEBI:57692"/>
    </cofactor>
</comment>
<feature type="binding site" evidence="5">
    <location>
        <position position="219"/>
    </location>
    <ligand>
        <name>FAD</name>
        <dbReference type="ChEBI" id="CHEBI:57692"/>
    </ligand>
</feature>
<comment type="similarity">
    <text evidence="2 6">Belongs to the GMC oxidoreductase family.</text>
</comment>
<organism evidence="9 10">
    <name type="scientific">Microvirga alba</name>
    <dbReference type="NCBI Taxonomy" id="2791025"/>
    <lineage>
        <taxon>Bacteria</taxon>
        <taxon>Pseudomonadati</taxon>
        <taxon>Pseudomonadota</taxon>
        <taxon>Alphaproteobacteria</taxon>
        <taxon>Hyphomicrobiales</taxon>
        <taxon>Methylobacteriaceae</taxon>
        <taxon>Microvirga</taxon>
    </lineage>
</organism>
<dbReference type="PROSITE" id="PS00624">
    <property type="entry name" value="GMC_OXRED_2"/>
    <property type="match status" value="1"/>
</dbReference>
<dbReference type="EMBL" id="JADQDO010000007">
    <property type="protein sequence ID" value="MBF9234520.1"/>
    <property type="molecule type" value="Genomic_DNA"/>
</dbReference>
<evidence type="ECO:0000313" key="9">
    <source>
        <dbReference type="EMBL" id="MBF9234520.1"/>
    </source>
</evidence>
<dbReference type="Gene3D" id="3.50.50.60">
    <property type="entry name" value="FAD/NAD(P)-binding domain"/>
    <property type="match status" value="1"/>
</dbReference>
<feature type="domain" description="Glucose-methanol-choline oxidoreductase N-terminal" evidence="7">
    <location>
        <begin position="81"/>
        <end position="104"/>
    </location>
</feature>
<dbReference type="Gene3D" id="3.30.560.10">
    <property type="entry name" value="Glucose Oxidase, domain 3"/>
    <property type="match status" value="1"/>
</dbReference>
<feature type="domain" description="Glucose-methanol-choline oxidoreductase N-terminal" evidence="8">
    <location>
        <begin position="255"/>
        <end position="269"/>
    </location>
</feature>
<dbReference type="SUPFAM" id="SSF54373">
    <property type="entry name" value="FAD-linked reductases, C-terminal domain"/>
    <property type="match status" value="1"/>
</dbReference>
<protein>
    <submittedName>
        <fullName evidence="9">GMC family oxidoreductase N-terminal domain-containing protein</fullName>
    </submittedName>
</protein>
<reference evidence="9" key="1">
    <citation type="submission" date="2020-11" db="EMBL/GenBank/DDBJ databases">
        <authorList>
            <person name="Kim M.K."/>
        </authorList>
    </citation>
    <scope>NUCLEOTIDE SEQUENCE</scope>
    <source>
        <strain evidence="9">BT350</strain>
    </source>
</reference>
<keyword evidence="3 6" id="KW-0285">Flavoprotein</keyword>
<evidence type="ECO:0000256" key="6">
    <source>
        <dbReference type="RuleBase" id="RU003968"/>
    </source>
</evidence>
<keyword evidence="4 5" id="KW-0274">FAD</keyword>
<accession>A0A931BVC1</accession>
<evidence type="ECO:0000256" key="1">
    <source>
        <dbReference type="ARBA" id="ARBA00001974"/>
    </source>
</evidence>
<dbReference type="InterPro" id="IPR007867">
    <property type="entry name" value="GMC_OxRtase_C"/>
</dbReference>
<proteinExistence type="inferred from homology"/>
<dbReference type="PANTHER" id="PTHR11552:SF147">
    <property type="entry name" value="CHOLINE DEHYDROGENASE, MITOCHONDRIAL"/>
    <property type="match status" value="1"/>
</dbReference>
<dbReference type="PROSITE" id="PS00623">
    <property type="entry name" value="GMC_OXRED_1"/>
    <property type="match status" value="1"/>
</dbReference>
<evidence type="ECO:0000256" key="3">
    <source>
        <dbReference type="ARBA" id="ARBA00022630"/>
    </source>
</evidence>
<dbReference type="GO" id="GO:0016020">
    <property type="term" value="C:membrane"/>
    <property type="evidence" value="ECO:0007669"/>
    <property type="project" value="TreeGrafter"/>
</dbReference>
<evidence type="ECO:0000259" key="7">
    <source>
        <dbReference type="PROSITE" id="PS00623"/>
    </source>
</evidence>
<dbReference type="PANTHER" id="PTHR11552">
    <property type="entry name" value="GLUCOSE-METHANOL-CHOLINE GMC OXIDOREDUCTASE"/>
    <property type="match status" value="1"/>
</dbReference>
<evidence type="ECO:0000313" key="10">
    <source>
        <dbReference type="Proteomes" id="UP000599312"/>
    </source>
</evidence>
<dbReference type="PIRSF" id="PIRSF000137">
    <property type="entry name" value="Alcohol_oxidase"/>
    <property type="match status" value="1"/>
</dbReference>
<evidence type="ECO:0000256" key="4">
    <source>
        <dbReference type="ARBA" id="ARBA00022827"/>
    </source>
</evidence>
<evidence type="ECO:0000256" key="5">
    <source>
        <dbReference type="PIRSR" id="PIRSR000137-2"/>
    </source>
</evidence>
<dbReference type="AlphaFoldDB" id="A0A931BVC1"/>
<dbReference type="GO" id="GO:0008812">
    <property type="term" value="F:choline dehydrogenase activity"/>
    <property type="evidence" value="ECO:0007669"/>
    <property type="project" value="TreeGrafter"/>
</dbReference>
<dbReference type="InterPro" id="IPR036188">
    <property type="entry name" value="FAD/NAD-bd_sf"/>
</dbReference>
<dbReference type="Pfam" id="PF05199">
    <property type="entry name" value="GMC_oxred_C"/>
    <property type="match status" value="1"/>
</dbReference>
<dbReference type="InterPro" id="IPR000172">
    <property type="entry name" value="GMC_OxRdtase_N"/>
</dbReference>
<dbReference type="Proteomes" id="UP000599312">
    <property type="component" value="Unassembled WGS sequence"/>
</dbReference>
<evidence type="ECO:0000259" key="8">
    <source>
        <dbReference type="PROSITE" id="PS00624"/>
    </source>
</evidence>
<dbReference type="GO" id="GO:0050660">
    <property type="term" value="F:flavin adenine dinucleotide binding"/>
    <property type="evidence" value="ECO:0007669"/>
    <property type="project" value="InterPro"/>
</dbReference>
<evidence type="ECO:0000256" key="2">
    <source>
        <dbReference type="ARBA" id="ARBA00010790"/>
    </source>
</evidence>